<dbReference type="KEGG" id="cgk:CGERO_07085"/>
<sequence>MHNARLHFDCLMPETAAELMGARINTLSELLIRDGMVADASLEHSKPSDAPEAELRAVYLEQHDELSFDTVHRFSIQVRGAGSLNQVAMLYSKLFTPPAALPKDPAALEQESNFETTSPYPWFLSIA</sequence>
<gene>
    <name evidence="1" type="ORF">CGERO_07085</name>
</gene>
<dbReference type="EMBL" id="CP033897">
    <property type="protein sequence ID" value="AZA11717.1"/>
    <property type="molecule type" value="Genomic_DNA"/>
</dbReference>
<dbReference type="AlphaFoldDB" id="A0A3G6J168"/>
<reference evidence="1 2" key="1">
    <citation type="submission" date="2018-11" db="EMBL/GenBank/DDBJ databases">
        <authorList>
            <person name="Kleinhagauer T."/>
            <person name="Glaeser S.P."/>
            <person name="Spergser J."/>
            <person name="Ruckert C."/>
            <person name="Kaempfer P."/>
            <person name="Busse H.-J."/>
        </authorList>
    </citation>
    <scope>NUCLEOTIDE SEQUENCE [LARGE SCALE GENOMIC DNA]</scope>
    <source>
        <strain evidence="1 2">W8</strain>
    </source>
</reference>
<proteinExistence type="predicted"/>
<dbReference type="RefSeq" id="WP_245998801.1">
    <property type="nucleotide sequence ID" value="NZ_CP033897.1"/>
</dbReference>
<evidence type="ECO:0000313" key="1">
    <source>
        <dbReference type="EMBL" id="AZA11717.1"/>
    </source>
</evidence>
<organism evidence="1 2">
    <name type="scientific">Corynebacterium gerontici</name>
    <dbReference type="NCBI Taxonomy" id="2079234"/>
    <lineage>
        <taxon>Bacteria</taxon>
        <taxon>Bacillati</taxon>
        <taxon>Actinomycetota</taxon>
        <taxon>Actinomycetes</taxon>
        <taxon>Mycobacteriales</taxon>
        <taxon>Corynebacteriaceae</taxon>
        <taxon>Corynebacterium</taxon>
    </lineage>
</organism>
<name>A0A3G6J168_9CORY</name>
<accession>A0A3G6J168</accession>
<evidence type="ECO:0000313" key="2">
    <source>
        <dbReference type="Proteomes" id="UP000271587"/>
    </source>
</evidence>
<dbReference type="Proteomes" id="UP000271587">
    <property type="component" value="Chromosome"/>
</dbReference>
<protein>
    <submittedName>
        <fullName evidence="1">Uncharacterized protein</fullName>
    </submittedName>
</protein>
<keyword evidence="2" id="KW-1185">Reference proteome</keyword>